<feature type="domain" description="Secretion system C-terminal sorting" evidence="2">
    <location>
        <begin position="211"/>
        <end position="284"/>
    </location>
</feature>
<organism evidence="3 4">
    <name type="scientific">Winogradskyella ouciana</name>
    <dbReference type="NCBI Taxonomy" id="2608631"/>
    <lineage>
        <taxon>Bacteria</taxon>
        <taxon>Pseudomonadati</taxon>
        <taxon>Bacteroidota</taxon>
        <taxon>Flavobacteriia</taxon>
        <taxon>Flavobacteriales</taxon>
        <taxon>Flavobacteriaceae</taxon>
        <taxon>Winogradskyella</taxon>
    </lineage>
</organism>
<evidence type="ECO:0000256" key="1">
    <source>
        <dbReference type="ARBA" id="ARBA00022729"/>
    </source>
</evidence>
<dbReference type="InterPro" id="IPR026444">
    <property type="entry name" value="Secre_tail"/>
</dbReference>
<dbReference type="Proteomes" id="UP000447545">
    <property type="component" value="Unassembled WGS sequence"/>
</dbReference>
<dbReference type="Pfam" id="PF18962">
    <property type="entry name" value="Por_Secre_tail"/>
    <property type="match status" value="1"/>
</dbReference>
<keyword evidence="1" id="KW-0732">Signal</keyword>
<keyword evidence="4" id="KW-1185">Reference proteome</keyword>
<protein>
    <submittedName>
        <fullName evidence="3">T9SS type A sorting domain-containing protein</fullName>
    </submittedName>
</protein>
<name>A0A7K1GG49_9FLAO</name>
<evidence type="ECO:0000313" key="4">
    <source>
        <dbReference type="Proteomes" id="UP000447545"/>
    </source>
</evidence>
<evidence type="ECO:0000259" key="2">
    <source>
        <dbReference type="Pfam" id="PF18962"/>
    </source>
</evidence>
<accession>A0A7K1GG49</accession>
<evidence type="ECO:0000313" key="3">
    <source>
        <dbReference type="EMBL" id="MTE27454.1"/>
    </source>
</evidence>
<dbReference type="AlphaFoldDB" id="A0A7K1GG49"/>
<comment type="caution">
    <text evidence="3">The sequence shown here is derived from an EMBL/GenBank/DDBJ whole genome shotgun (WGS) entry which is preliminary data.</text>
</comment>
<dbReference type="EMBL" id="WJYA01000006">
    <property type="protein sequence ID" value="MTE27454.1"/>
    <property type="molecule type" value="Genomic_DNA"/>
</dbReference>
<sequence>MNCKNLLMKTSTLKIVFRLVLVSIIFIGESFAKDRATYDSSYSASEKSSYFNSPDDNRRKIRLGFTAPSTMHRQLLLTEDENATSGIDWGYDGEYYETEYDDMYWLIEGQLFTIQGTNVVDETSNFPLGFHTNDDGMNSIGIDALENISGDFNLYIFDKELEVYHNLRDSDYEFYADAGEYFDRFELVFRVPVESSPDLPKDESEITDFSIYYNSASNILTLNSPSNTILKELFIYSISGQLIYSQSLDENTSKQEIRFNNQRAKGTYIILIETDQGTVSEKTILY</sequence>
<gene>
    <name evidence="3" type="ORF">F1003_10980</name>
</gene>
<dbReference type="NCBIfam" id="TIGR04183">
    <property type="entry name" value="Por_Secre_tail"/>
    <property type="match status" value="1"/>
</dbReference>
<proteinExistence type="predicted"/>
<reference evidence="3 4" key="1">
    <citation type="submission" date="2019-11" db="EMBL/GenBank/DDBJ databases">
        <title>Winogradskyella ouciana sp. nov., isolated from the hadal seawater of the Mariana Trench.</title>
        <authorList>
            <person name="Liu R."/>
        </authorList>
    </citation>
    <scope>NUCLEOTIDE SEQUENCE [LARGE SCALE GENOMIC DNA]</scope>
    <source>
        <strain evidence="3 4">ZXX205</strain>
    </source>
</reference>